<reference evidence="3" key="1">
    <citation type="submission" date="2023-02" db="EMBL/GenBank/DDBJ databases">
        <title>Genome of toxic invasive species Heracleum sosnowskyi carries increased number of genes despite the absence of recent whole-genome duplications.</title>
        <authorList>
            <person name="Schelkunov M."/>
            <person name="Shtratnikova V."/>
            <person name="Makarenko M."/>
            <person name="Klepikova A."/>
            <person name="Omelchenko D."/>
            <person name="Novikova G."/>
            <person name="Obukhova E."/>
            <person name="Bogdanov V."/>
            <person name="Penin A."/>
            <person name="Logacheva M."/>
        </authorList>
    </citation>
    <scope>NUCLEOTIDE SEQUENCE</scope>
    <source>
        <strain evidence="3">Hsosn_3</strain>
        <tissue evidence="3">Leaf</tissue>
    </source>
</reference>
<dbReference type="EMBL" id="JAUIZM010000006">
    <property type="protein sequence ID" value="KAK1379834.1"/>
    <property type="molecule type" value="Genomic_DNA"/>
</dbReference>
<sequence length="118" mass="13269">MSLYSLNLLLIFGVVVLTTPSLAIRCSNQMASPKYKLISPEYEFLFHKPPILPTPEHPETLKKPIRWNPIPPNPARPVYPGFIKPPPPPSDLVYPGDIKTPPPSDSSRKTWIANVYKP</sequence>
<evidence type="ECO:0000256" key="1">
    <source>
        <dbReference type="SAM" id="MobiDB-lite"/>
    </source>
</evidence>
<gene>
    <name evidence="3" type="ORF">POM88_026578</name>
</gene>
<evidence type="ECO:0000313" key="4">
    <source>
        <dbReference type="Proteomes" id="UP001237642"/>
    </source>
</evidence>
<name>A0AAD8MPC8_9APIA</name>
<evidence type="ECO:0000256" key="2">
    <source>
        <dbReference type="SAM" id="SignalP"/>
    </source>
</evidence>
<comment type="caution">
    <text evidence="3">The sequence shown here is derived from an EMBL/GenBank/DDBJ whole genome shotgun (WGS) entry which is preliminary data.</text>
</comment>
<feature type="signal peptide" evidence="2">
    <location>
        <begin position="1"/>
        <end position="23"/>
    </location>
</feature>
<accession>A0AAD8MPC8</accession>
<feature type="region of interest" description="Disordered" evidence="1">
    <location>
        <begin position="78"/>
        <end position="118"/>
    </location>
</feature>
<keyword evidence="2" id="KW-0732">Signal</keyword>
<evidence type="ECO:0000313" key="3">
    <source>
        <dbReference type="EMBL" id="KAK1379834.1"/>
    </source>
</evidence>
<organism evidence="3 4">
    <name type="scientific">Heracleum sosnowskyi</name>
    <dbReference type="NCBI Taxonomy" id="360622"/>
    <lineage>
        <taxon>Eukaryota</taxon>
        <taxon>Viridiplantae</taxon>
        <taxon>Streptophyta</taxon>
        <taxon>Embryophyta</taxon>
        <taxon>Tracheophyta</taxon>
        <taxon>Spermatophyta</taxon>
        <taxon>Magnoliopsida</taxon>
        <taxon>eudicotyledons</taxon>
        <taxon>Gunneridae</taxon>
        <taxon>Pentapetalae</taxon>
        <taxon>asterids</taxon>
        <taxon>campanulids</taxon>
        <taxon>Apiales</taxon>
        <taxon>Apiaceae</taxon>
        <taxon>Apioideae</taxon>
        <taxon>apioid superclade</taxon>
        <taxon>Tordylieae</taxon>
        <taxon>Tordyliinae</taxon>
        <taxon>Heracleum</taxon>
    </lineage>
</organism>
<protein>
    <submittedName>
        <fullName evidence="3">Uncharacterized protein</fullName>
    </submittedName>
</protein>
<proteinExistence type="predicted"/>
<feature type="chain" id="PRO_5041981548" evidence="2">
    <location>
        <begin position="24"/>
        <end position="118"/>
    </location>
</feature>
<dbReference type="AlphaFoldDB" id="A0AAD8MPC8"/>
<dbReference type="Proteomes" id="UP001237642">
    <property type="component" value="Unassembled WGS sequence"/>
</dbReference>
<keyword evidence="4" id="KW-1185">Reference proteome</keyword>
<reference evidence="3" key="2">
    <citation type="submission" date="2023-05" db="EMBL/GenBank/DDBJ databases">
        <authorList>
            <person name="Schelkunov M.I."/>
        </authorList>
    </citation>
    <scope>NUCLEOTIDE SEQUENCE</scope>
    <source>
        <strain evidence="3">Hsosn_3</strain>
        <tissue evidence="3">Leaf</tissue>
    </source>
</reference>
<feature type="compositionally biased region" description="Pro residues" evidence="1">
    <location>
        <begin position="78"/>
        <end position="90"/>
    </location>
</feature>